<dbReference type="SUPFAM" id="SSF49879">
    <property type="entry name" value="SMAD/FHA domain"/>
    <property type="match status" value="1"/>
</dbReference>
<dbReference type="PROSITE" id="PS00518">
    <property type="entry name" value="ZF_RING_1"/>
    <property type="match status" value="1"/>
</dbReference>
<dbReference type="Pfam" id="PF00498">
    <property type="entry name" value="FHA"/>
    <property type="match status" value="1"/>
</dbReference>
<keyword evidence="5" id="KW-0862">Zinc</keyword>
<sequence length="507" mass="58143">MHEHHNEAGRDRPIIQETDSWSADIPDSDRTPYGSPRTPHFYHYDSLRNIPNTIPSRNARPLALFPEATVPLARLSFLDSFTVGRSRKCEVSIFTCERTRTVSKFHVRIFPSQTLKTSQDEEIEFYPCQSNQNSQHESSVNEVVDIKWILHDLSSLNGTSINGEQVTTGSSKRLCDGDDILLSSVIARQSVRLRISFSDERHSRIILNVFARVNNDSGQYETPVEGAMQDCRTLRMDISANNHISHTSADYNEGRSFSPSPRSINITRSRPNKCEKKRDGNESTSFQAEKIEGNLEYNDNPTRKRGRHCIKELAHMLKNEDDERFIICSICLEYFQRSVTLDCSHTFCGFCVSNWFRTSLSCPQCRSSVKLVPVRNRALDDLVQRLVGTSASYQATSVKRSKEQEAYISGKEHLFRLTGQTLTFQSIWRRRWTNSERDTFHSYLEKQIGERREFTCQKVGLTEETIGQVDLEDLLRCATNLNLDTQSISSLSMCQLASRIKIYLYFG</sequence>
<dbReference type="InterPro" id="IPR017907">
    <property type="entry name" value="Znf_RING_CS"/>
</dbReference>
<evidence type="ECO:0000256" key="4">
    <source>
        <dbReference type="ARBA" id="ARBA00022771"/>
    </source>
</evidence>
<reference evidence="10" key="2">
    <citation type="submission" date="2011-02" db="EMBL/GenBank/DDBJ databases">
        <authorList>
            <person name="MacLean D."/>
        </authorList>
    </citation>
    <scope>NUCLEOTIDE SEQUENCE</scope>
</reference>
<dbReference type="GO" id="GO:0004842">
    <property type="term" value="F:ubiquitin-protein transferase activity"/>
    <property type="evidence" value="ECO:0007669"/>
    <property type="project" value="TreeGrafter"/>
</dbReference>
<dbReference type="InterPro" id="IPR001841">
    <property type="entry name" value="Znf_RING"/>
</dbReference>
<keyword evidence="3" id="KW-0479">Metal-binding</keyword>
<dbReference type="InterPro" id="IPR013083">
    <property type="entry name" value="Znf_RING/FYVE/PHD"/>
</dbReference>
<dbReference type="SUPFAM" id="SSF57850">
    <property type="entry name" value="RING/U-box"/>
    <property type="match status" value="1"/>
</dbReference>
<feature type="domain" description="RING-type" evidence="9">
    <location>
        <begin position="328"/>
        <end position="366"/>
    </location>
</feature>
<protein>
    <recommendedName>
        <fullName evidence="2">E3 ubiquitin-protein ligase CHFR</fullName>
    </recommendedName>
</protein>
<gene>
    <name evidence="10" type="primary">AlNc14C113G6454</name>
    <name evidence="10" type="ORF">ALNC14_073060</name>
</gene>
<dbReference type="GO" id="GO:0005634">
    <property type="term" value="C:nucleus"/>
    <property type="evidence" value="ECO:0007669"/>
    <property type="project" value="TreeGrafter"/>
</dbReference>
<evidence type="ECO:0000256" key="5">
    <source>
        <dbReference type="ARBA" id="ARBA00022833"/>
    </source>
</evidence>
<name>F0WIR9_9STRA</name>
<dbReference type="Gene3D" id="2.60.200.20">
    <property type="match status" value="1"/>
</dbReference>
<dbReference type="Pfam" id="PF00097">
    <property type="entry name" value="zf-C3HC4"/>
    <property type="match status" value="1"/>
</dbReference>
<feature type="domain" description="FHA" evidence="8">
    <location>
        <begin position="81"/>
        <end position="166"/>
    </location>
</feature>
<dbReference type="GO" id="GO:0008270">
    <property type="term" value="F:zinc ion binding"/>
    <property type="evidence" value="ECO:0007669"/>
    <property type="project" value="UniProtKB-KW"/>
</dbReference>
<feature type="region of interest" description="Disordered" evidence="7">
    <location>
        <begin position="1"/>
        <end position="36"/>
    </location>
</feature>
<evidence type="ECO:0000256" key="2">
    <source>
        <dbReference type="ARBA" id="ARBA00017908"/>
    </source>
</evidence>
<dbReference type="CDD" id="cd00060">
    <property type="entry name" value="FHA"/>
    <property type="match status" value="1"/>
</dbReference>
<dbReference type="PROSITE" id="PS50006">
    <property type="entry name" value="FHA_DOMAIN"/>
    <property type="match status" value="1"/>
</dbReference>
<proteinExistence type="inferred from homology"/>
<evidence type="ECO:0000256" key="1">
    <source>
        <dbReference type="ARBA" id="ARBA00005797"/>
    </source>
</evidence>
<dbReference type="Gene3D" id="3.30.40.10">
    <property type="entry name" value="Zinc/RING finger domain, C3HC4 (zinc finger)"/>
    <property type="match status" value="1"/>
</dbReference>
<reference evidence="10" key="1">
    <citation type="journal article" date="2011" name="PLoS Biol.">
        <title>Gene gain and loss during evolution of obligate parasitism in the white rust pathogen of Arabidopsis thaliana.</title>
        <authorList>
            <person name="Kemen E."/>
            <person name="Gardiner A."/>
            <person name="Schultz-Larsen T."/>
            <person name="Kemen A.C."/>
            <person name="Balmuth A.L."/>
            <person name="Robert-Seilaniantz A."/>
            <person name="Bailey K."/>
            <person name="Holub E."/>
            <person name="Studholme D.J."/>
            <person name="Maclean D."/>
            <person name="Jones J.D."/>
        </authorList>
    </citation>
    <scope>NUCLEOTIDE SEQUENCE</scope>
</reference>
<evidence type="ECO:0000256" key="6">
    <source>
        <dbReference type="PROSITE-ProRule" id="PRU00175"/>
    </source>
</evidence>
<dbReference type="InterPro" id="IPR008984">
    <property type="entry name" value="SMAD_FHA_dom_sf"/>
</dbReference>
<evidence type="ECO:0000256" key="7">
    <source>
        <dbReference type="SAM" id="MobiDB-lite"/>
    </source>
</evidence>
<dbReference type="InterPro" id="IPR052256">
    <property type="entry name" value="E3_ubiquitin-ligase_CHFR"/>
</dbReference>
<dbReference type="HOGENOM" id="CLU_030766_0_0_1"/>
<comment type="similarity">
    <text evidence="1">Belongs to the CHFR family.</text>
</comment>
<evidence type="ECO:0000259" key="8">
    <source>
        <dbReference type="PROSITE" id="PS50006"/>
    </source>
</evidence>
<dbReference type="AlphaFoldDB" id="F0WIR9"/>
<evidence type="ECO:0000313" key="10">
    <source>
        <dbReference type="EMBL" id="CCA21163.1"/>
    </source>
</evidence>
<dbReference type="GO" id="GO:0006511">
    <property type="term" value="P:ubiquitin-dependent protein catabolic process"/>
    <property type="evidence" value="ECO:0007669"/>
    <property type="project" value="TreeGrafter"/>
</dbReference>
<dbReference type="PROSITE" id="PS50089">
    <property type="entry name" value="ZF_RING_2"/>
    <property type="match status" value="1"/>
</dbReference>
<dbReference type="PANTHER" id="PTHR16079">
    <property type="entry name" value="UBIQUITIN LIGASE PROTEIN CHFR"/>
    <property type="match status" value="1"/>
</dbReference>
<keyword evidence="4 6" id="KW-0863">Zinc-finger</keyword>
<accession>F0WIR9</accession>
<feature type="compositionally biased region" description="Basic and acidic residues" evidence="7">
    <location>
        <begin position="1"/>
        <end position="14"/>
    </location>
</feature>
<evidence type="ECO:0000259" key="9">
    <source>
        <dbReference type="PROSITE" id="PS50089"/>
    </source>
</evidence>
<dbReference type="InterPro" id="IPR018957">
    <property type="entry name" value="Znf_C3HC4_RING-type"/>
</dbReference>
<dbReference type="InterPro" id="IPR000253">
    <property type="entry name" value="FHA_dom"/>
</dbReference>
<dbReference type="SMART" id="SM00184">
    <property type="entry name" value="RING"/>
    <property type="match status" value="1"/>
</dbReference>
<dbReference type="EMBL" id="FR824158">
    <property type="protein sequence ID" value="CCA21163.1"/>
    <property type="molecule type" value="Genomic_DNA"/>
</dbReference>
<dbReference type="PANTHER" id="PTHR16079:SF4">
    <property type="entry name" value="E3 UBIQUITIN-PROTEIN LIGASE CHFR"/>
    <property type="match status" value="1"/>
</dbReference>
<dbReference type="GO" id="GO:0016567">
    <property type="term" value="P:protein ubiquitination"/>
    <property type="evidence" value="ECO:0007669"/>
    <property type="project" value="TreeGrafter"/>
</dbReference>
<organism evidence="10">
    <name type="scientific">Albugo laibachii Nc14</name>
    <dbReference type="NCBI Taxonomy" id="890382"/>
    <lineage>
        <taxon>Eukaryota</taxon>
        <taxon>Sar</taxon>
        <taxon>Stramenopiles</taxon>
        <taxon>Oomycota</taxon>
        <taxon>Peronosporomycetes</taxon>
        <taxon>Albuginales</taxon>
        <taxon>Albuginaceae</taxon>
        <taxon>Albugo</taxon>
    </lineage>
</organism>
<evidence type="ECO:0000256" key="3">
    <source>
        <dbReference type="ARBA" id="ARBA00022723"/>
    </source>
</evidence>